<reference evidence="9" key="1">
    <citation type="submission" date="2016-07" db="EMBL/GenBank/DDBJ databases">
        <authorList>
            <person name="Florea S."/>
            <person name="Webb J.S."/>
            <person name="Jaromczyk J."/>
            <person name="Schardl C.L."/>
        </authorList>
    </citation>
    <scope>NUCLEOTIDE SEQUENCE [LARGE SCALE GENOMIC DNA]</scope>
    <source>
        <strain evidence="9">MV-1</strain>
    </source>
</reference>
<dbReference type="OrthoDB" id="9804983at2"/>
<organism evidence="8 9">
    <name type="scientific">Magnetovibrio blakemorei</name>
    <dbReference type="NCBI Taxonomy" id="28181"/>
    <lineage>
        <taxon>Bacteria</taxon>
        <taxon>Pseudomonadati</taxon>
        <taxon>Pseudomonadota</taxon>
        <taxon>Alphaproteobacteria</taxon>
        <taxon>Rhodospirillales</taxon>
        <taxon>Magnetovibrionaceae</taxon>
        <taxon>Magnetovibrio</taxon>
    </lineage>
</organism>
<evidence type="ECO:0000313" key="8">
    <source>
        <dbReference type="EMBL" id="OEJ64122.1"/>
    </source>
</evidence>
<dbReference type="SUPFAM" id="SSF52540">
    <property type="entry name" value="P-loop containing nucleoside triphosphate hydrolases"/>
    <property type="match status" value="1"/>
</dbReference>
<keyword evidence="2" id="KW-0808">Transferase</keyword>
<dbReference type="InterPro" id="IPR027417">
    <property type="entry name" value="P-loop_NTPase"/>
</dbReference>
<dbReference type="GO" id="GO:0009360">
    <property type="term" value="C:DNA polymerase III complex"/>
    <property type="evidence" value="ECO:0007669"/>
    <property type="project" value="TreeGrafter"/>
</dbReference>
<dbReference type="GO" id="GO:0003887">
    <property type="term" value="F:DNA-directed DNA polymerase activity"/>
    <property type="evidence" value="ECO:0007669"/>
    <property type="project" value="UniProtKB-KW"/>
</dbReference>
<accession>A0A1E5Q3E9</accession>
<protein>
    <recommendedName>
        <fullName evidence="1">DNA-directed DNA polymerase</fullName>
        <ecNumber evidence="1">2.7.7.7</ecNumber>
    </recommendedName>
</protein>
<dbReference type="PANTHER" id="PTHR34388:SF1">
    <property type="entry name" value="DNA POLYMERASE III SUBUNIT DELTA"/>
    <property type="match status" value="1"/>
</dbReference>
<dbReference type="Gene3D" id="3.40.50.300">
    <property type="entry name" value="P-loop containing nucleotide triphosphate hydrolases"/>
    <property type="match status" value="1"/>
</dbReference>
<proteinExistence type="inferred from homology"/>
<comment type="catalytic activity">
    <reaction evidence="7">
        <text>DNA(n) + a 2'-deoxyribonucleoside 5'-triphosphate = DNA(n+1) + diphosphate</text>
        <dbReference type="Rhea" id="RHEA:22508"/>
        <dbReference type="Rhea" id="RHEA-COMP:17339"/>
        <dbReference type="Rhea" id="RHEA-COMP:17340"/>
        <dbReference type="ChEBI" id="CHEBI:33019"/>
        <dbReference type="ChEBI" id="CHEBI:61560"/>
        <dbReference type="ChEBI" id="CHEBI:173112"/>
        <dbReference type="EC" id="2.7.7.7"/>
    </reaction>
</comment>
<evidence type="ECO:0000256" key="5">
    <source>
        <dbReference type="ARBA" id="ARBA00022932"/>
    </source>
</evidence>
<name>A0A1E5Q3E9_9PROT</name>
<comment type="caution">
    <text evidence="8">The sequence shown here is derived from an EMBL/GenBank/DDBJ whole genome shotgun (WGS) entry which is preliminary data.</text>
</comment>
<dbReference type="GO" id="GO:0003677">
    <property type="term" value="F:DNA binding"/>
    <property type="evidence" value="ECO:0007669"/>
    <property type="project" value="InterPro"/>
</dbReference>
<sequence length="345" mass="36890">MKLTGAKIEGFLRSPDPNIRAVLVFGPDEGLVRERAQRLAKTAVEDLNDPFRVVEINGSDLKADPARLADEAASLSFGGGSRVVRVRQASDQCTPACQSFLALDTPSPALVVIDAGDLAASSKLRKLFETAKNGASMACYGDDLKSLPDVIRETLNRFQLNPDRDAMSLLVQSLGSDRSVTRGELEKLALYMGGPGPVNEADVRAAIGDTAASGVDDVIYSAASGDTAKLETAISRVLADGTNPVQLVRAAQRHFQRLHSARGQMAQGMSADQATKSLRPPIIFKLADAFRAQLGVWPEPKLTRAFDILTQAEIDCKTTGYPAEAICGRAMLSIAQAARAGQRRR</sequence>
<gene>
    <name evidence="8" type="ORF">BEN30_01625</name>
</gene>
<keyword evidence="5" id="KW-0239">DNA-directed DNA polymerase</keyword>
<evidence type="ECO:0000256" key="3">
    <source>
        <dbReference type="ARBA" id="ARBA00022695"/>
    </source>
</evidence>
<dbReference type="InterPro" id="IPR005790">
    <property type="entry name" value="DNA_polIII_delta"/>
</dbReference>
<dbReference type="PANTHER" id="PTHR34388">
    <property type="entry name" value="DNA POLYMERASE III SUBUNIT DELTA"/>
    <property type="match status" value="1"/>
</dbReference>
<dbReference type="Gene3D" id="1.10.8.60">
    <property type="match status" value="1"/>
</dbReference>
<evidence type="ECO:0000256" key="7">
    <source>
        <dbReference type="ARBA" id="ARBA00049244"/>
    </source>
</evidence>
<dbReference type="Gene3D" id="1.20.272.10">
    <property type="match status" value="1"/>
</dbReference>
<evidence type="ECO:0000256" key="4">
    <source>
        <dbReference type="ARBA" id="ARBA00022705"/>
    </source>
</evidence>
<keyword evidence="4" id="KW-0235">DNA replication</keyword>
<evidence type="ECO:0000256" key="2">
    <source>
        <dbReference type="ARBA" id="ARBA00022679"/>
    </source>
</evidence>
<keyword evidence="9" id="KW-1185">Reference proteome</keyword>
<evidence type="ECO:0000256" key="6">
    <source>
        <dbReference type="ARBA" id="ARBA00034754"/>
    </source>
</evidence>
<dbReference type="EC" id="2.7.7.7" evidence="1"/>
<evidence type="ECO:0000256" key="1">
    <source>
        <dbReference type="ARBA" id="ARBA00012417"/>
    </source>
</evidence>
<dbReference type="SUPFAM" id="SSF48019">
    <property type="entry name" value="post-AAA+ oligomerization domain-like"/>
    <property type="match status" value="1"/>
</dbReference>
<dbReference type="AlphaFoldDB" id="A0A1E5Q3E9"/>
<keyword evidence="3" id="KW-0548">Nucleotidyltransferase</keyword>
<dbReference type="Proteomes" id="UP000095347">
    <property type="component" value="Unassembled WGS sequence"/>
</dbReference>
<dbReference type="RefSeq" id="WP_069959469.1">
    <property type="nucleotide sequence ID" value="NZ_MCGG01000078.1"/>
</dbReference>
<dbReference type="InterPro" id="IPR008921">
    <property type="entry name" value="DNA_pol3_clamp-load_cplx_C"/>
</dbReference>
<dbReference type="GO" id="GO:0006261">
    <property type="term" value="P:DNA-templated DNA replication"/>
    <property type="evidence" value="ECO:0007669"/>
    <property type="project" value="TreeGrafter"/>
</dbReference>
<dbReference type="STRING" id="28181.BEN30_01625"/>
<evidence type="ECO:0000313" key="9">
    <source>
        <dbReference type="Proteomes" id="UP000095347"/>
    </source>
</evidence>
<comment type="similarity">
    <text evidence="6">Belongs to the DNA polymerase HolA subunit family.</text>
</comment>
<dbReference type="EMBL" id="MCGG01000078">
    <property type="protein sequence ID" value="OEJ64122.1"/>
    <property type="molecule type" value="Genomic_DNA"/>
</dbReference>
<dbReference type="NCBIfam" id="TIGR01128">
    <property type="entry name" value="holA"/>
    <property type="match status" value="1"/>
</dbReference>